<dbReference type="PANTHER" id="PTHR24148">
    <property type="entry name" value="ANKYRIN REPEAT DOMAIN-CONTAINING PROTEIN 39 HOMOLOG-RELATED"/>
    <property type="match status" value="1"/>
</dbReference>
<dbReference type="AlphaFoldDB" id="A0A090MI32"/>
<dbReference type="PANTHER" id="PTHR24148:SF64">
    <property type="entry name" value="HETEROKARYON INCOMPATIBILITY DOMAIN-CONTAINING PROTEIN"/>
    <property type="match status" value="1"/>
</dbReference>
<comment type="caution">
    <text evidence="2">The sequence shown here is derived from an EMBL/GenBank/DDBJ whole genome shotgun (WGS) entry which is preliminary data.</text>
</comment>
<organism evidence="2">
    <name type="scientific">Fusarium clavum</name>
    <dbReference type="NCBI Taxonomy" id="2594811"/>
    <lineage>
        <taxon>Eukaryota</taxon>
        <taxon>Fungi</taxon>
        <taxon>Dikarya</taxon>
        <taxon>Ascomycota</taxon>
        <taxon>Pezizomycotina</taxon>
        <taxon>Sordariomycetes</taxon>
        <taxon>Hypocreomycetidae</taxon>
        <taxon>Hypocreales</taxon>
        <taxon>Nectriaceae</taxon>
        <taxon>Fusarium</taxon>
        <taxon>Fusarium incarnatum-equiseti species complex</taxon>
    </lineage>
</organism>
<feature type="domain" description="Heterokaryon incompatibility" evidence="1">
    <location>
        <begin position="45"/>
        <end position="211"/>
    </location>
</feature>
<proteinExistence type="predicted"/>
<dbReference type="InterPro" id="IPR052895">
    <property type="entry name" value="HetReg/Transcr_Mod"/>
</dbReference>
<dbReference type="Pfam" id="PF06985">
    <property type="entry name" value="HET"/>
    <property type="match status" value="1"/>
</dbReference>
<protein>
    <submittedName>
        <fullName evidence="2">WGS project CBMI000000000 data, contig CS3069_c001705</fullName>
    </submittedName>
</protein>
<reference evidence="2" key="1">
    <citation type="submission" date="2013-05" db="EMBL/GenBank/DDBJ databases">
        <title>Draft genome sequences of six wheat associated Fusarium spp. isolates.</title>
        <authorList>
            <person name="Moolhuijzen P.M."/>
            <person name="Manners J.M."/>
            <person name="Wilcox S."/>
            <person name="Bellgard M.I."/>
            <person name="Gardiner D.M."/>
        </authorList>
    </citation>
    <scope>NUCLEOTIDE SEQUENCE</scope>
    <source>
        <strain evidence="2">CS3069</strain>
    </source>
</reference>
<accession>A0A090MI32</accession>
<dbReference type="EMBL" id="CBMI010001703">
    <property type="protein sequence ID" value="CEG04637.1"/>
    <property type="molecule type" value="Genomic_DNA"/>
</dbReference>
<sequence length="633" mass="71167">MSLIQSLSYTTLPPDYIRLLRINTDELDANVGFLEIVSLDKAPPFYALSHCWGTQAQDTTIQIGEQTICLTPGLVAGIQALQKLAGDESSFKPPLRHVWIDSICVNQQSIADRSSQVALMRKIYSTSLTTLIWLGPGRAWFTPASKLIDQIYHVFLSDYPTAKIEGDIPARTYSDSLHSLIGLPPWDAECWNHLRHMMDLEWFSRIWVVQEVVLSPQDPIIICGQDLYPWRKLQWASSWLRRTGYMRLPQIPETLLNVSNMGNLRYCRSKWPLEALMSFTMTKFHATDQRDKIFGLLGIAAECADPAKTPEALRPDYSTDLAQTYLKIARSLLMNGSSLAILTRAHGAAGCLMRKQRVHNFEDLPSWTPDWSDFRVFNKSIRTSLARAHYSDPDAPPRLGFAKSYAASAGLCRKLYESDDIATLRVGAVKLATVSHLYCFDENEPSKDEFKHVIDAKLRAAWNLGLSTLKIADLTTWVANFIKATTAERYDLMKRSLEQTIKDGMSYLVKELEDEESGLDFPAGTIERPRAMDELRALSVGGDSGEYITLAYTFCFSRSFVVTSTGNIGLGPSDTKIGDYAVVILGSDVPYVLRDNGPSWSFVGELYLEGYMNGQVAMAMEQRLIKEEVMDIR</sequence>
<gene>
    <name evidence="2" type="ORF">BN850_0066060</name>
</gene>
<evidence type="ECO:0000259" key="1">
    <source>
        <dbReference type="Pfam" id="PF06985"/>
    </source>
</evidence>
<evidence type="ECO:0000313" key="2">
    <source>
        <dbReference type="EMBL" id="CEG04637.1"/>
    </source>
</evidence>
<name>A0A090MI32_9HYPO</name>
<dbReference type="Pfam" id="PF26639">
    <property type="entry name" value="Het-6_barrel"/>
    <property type="match status" value="1"/>
</dbReference>
<dbReference type="InterPro" id="IPR010730">
    <property type="entry name" value="HET"/>
</dbReference>